<evidence type="ECO:0000313" key="3">
    <source>
        <dbReference type="EMBL" id="TQS21074.1"/>
    </source>
</evidence>
<evidence type="ECO:0000256" key="1">
    <source>
        <dbReference type="ARBA" id="ARBA00008812"/>
    </source>
</evidence>
<evidence type="ECO:0000313" key="4">
    <source>
        <dbReference type="Proteomes" id="UP000316541"/>
    </source>
</evidence>
<feature type="domain" description="Lipid/polyisoprenoid-binding YceI-like" evidence="2">
    <location>
        <begin position="9"/>
        <end position="173"/>
    </location>
</feature>
<comment type="similarity">
    <text evidence="1">Belongs to the UPF0312 family.</text>
</comment>
<reference evidence="3 4" key="1">
    <citation type="submission" date="2019-07" db="EMBL/GenBank/DDBJ databases">
        <title>Microbispora hainanensis DSM 45428.</title>
        <authorList>
            <person name="Thawai C."/>
        </authorList>
    </citation>
    <scope>NUCLEOTIDE SEQUENCE [LARGE SCALE GENOMIC DNA]</scope>
    <source>
        <strain evidence="3 4">DSM 45428</strain>
    </source>
</reference>
<comment type="caution">
    <text evidence="3">The sequence shown here is derived from an EMBL/GenBank/DDBJ whole genome shotgun (WGS) entry which is preliminary data.</text>
</comment>
<gene>
    <name evidence="3" type="ORF">FLX08_13215</name>
</gene>
<dbReference type="RefSeq" id="WP_142619125.1">
    <property type="nucleotide sequence ID" value="NZ_VIRM01000013.1"/>
</dbReference>
<sequence length="184" mass="19758">MTTAALTGDYTLDIARTRIGFVARHTIGPKVRGRFEEFEGSAHLDGDDPSKSNVELTIQAGSIQTRNPQRDEMLRGRFLNLAAHTTITFVSTAARQTGATAFEVTGDLTIRGVTRPVTVALERIGAEHDPQGGVRVRFTGGTTINRKDWGVASIAAAGLVGKKVVLEFDVAAVRRTPPPPRPPT</sequence>
<dbReference type="Proteomes" id="UP000316541">
    <property type="component" value="Unassembled WGS sequence"/>
</dbReference>
<dbReference type="PANTHER" id="PTHR34406:SF1">
    <property type="entry name" value="PROTEIN YCEI"/>
    <property type="match status" value="1"/>
</dbReference>
<proteinExistence type="inferred from homology"/>
<evidence type="ECO:0000259" key="2">
    <source>
        <dbReference type="SMART" id="SM00867"/>
    </source>
</evidence>
<dbReference type="PANTHER" id="PTHR34406">
    <property type="entry name" value="PROTEIN YCEI"/>
    <property type="match status" value="1"/>
</dbReference>
<dbReference type="EMBL" id="VIRM01000013">
    <property type="protein sequence ID" value="TQS21074.1"/>
    <property type="molecule type" value="Genomic_DNA"/>
</dbReference>
<dbReference type="Pfam" id="PF04264">
    <property type="entry name" value="YceI"/>
    <property type="match status" value="1"/>
</dbReference>
<dbReference type="InterPro" id="IPR036761">
    <property type="entry name" value="TTHA0802/YceI-like_sf"/>
</dbReference>
<organism evidence="3 4">
    <name type="scientific">Microbispora hainanensis</name>
    <dbReference type="NCBI Taxonomy" id="568844"/>
    <lineage>
        <taxon>Bacteria</taxon>
        <taxon>Bacillati</taxon>
        <taxon>Actinomycetota</taxon>
        <taxon>Actinomycetes</taxon>
        <taxon>Streptosporangiales</taxon>
        <taxon>Streptosporangiaceae</taxon>
        <taxon>Microbispora</taxon>
    </lineage>
</organism>
<dbReference type="SMART" id="SM00867">
    <property type="entry name" value="YceI"/>
    <property type="match status" value="1"/>
</dbReference>
<protein>
    <submittedName>
        <fullName evidence="3">YceI family protein</fullName>
    </submittedName>
</protein>
<name>A0A544YWE6_9ACTN</name>
<dbReference type="InterPro" id="IPR007372">
    <property type="entry name" value="Lipid/polyisoprenoid-bd_YceI"/>
</dbReference>
<accession>A0A544YWE6</accession>
<dbReference type="Gene3D" id="2.40.128.110">
    <property type="entry name" value="Lipid/polyisoprenoid-binding, YceI-like"/>
    <property type="match status" value="1"/>
</dbReference>
<dbReference type="AlphaFoldDB" id="A0A544YWE6"/>
<dbReference type="SUPFAM" id="SSF101874">
    <property type="entry name" value="YceI-like"/>
    <property type="match status" value="1"/>
</dbReference>